<keyword evidence="1" id="KW-0732">Signal</keyword>
<gene>
    <name evidence="2" type="ORF">CCHR01_14209</name>
</gene>
<proteinExistence type="predicted"/>
<evidence type="ECO:0000313" key="2">
    <source>
        <dbReference type="EMBL" id="KAK1843172.1"/>
    </source>
</evidence>
<dbReference type="EMBL" id="JAQOWY010000373">
    <property type="protein sequence ID" value="KAK1843172.1"/>
    <property type="molecule type" value="Genomic_DNA"/>
</dbReference>
<name>A0AAD9AAM8_9PEZI</name>
<protein>
    <recommendedName>
        <fullName evidence="4">Secreted protein</fullName>
    </recommendedName>
</protein>
<dbReference type="Proteomes" id="UP001243330">
    <property type="component" value="Unassembled WGS sequence"/>
</dbReference>
<sequence length="81" mass="8978">MRRPDAMPCHAMPFPCLALRCGLLAIAYSAASVPVRSIALWPSVVIRGNEIRIWTRESPLTSRYGPQEMCLIHKQDTATPG</sequence>
<accession>A0AAD9AAM8</accession>
<evidence type="ECO:0000313" key="3">
    <source>
        <dbReference type="Proteomes" id="UP001243330"/>
    </source>
</evidence>
<organism evidence="2 3">
    <name type="scientific">Colletotrichum chrysophilum</name>
    <dbReference type="NCBI Taxonomy" id="1836956"/>
    <lineage>
        <taxon>Eukaryota</taxon>
        <taxon>Fungi</taxon>
        <taxon>Dikarya</taxon>
        <taxon>Ascomycota</taxon>
        <taxon>Pezizomycotina</taxon>
        <taxon>Sordariomycetes</taxon>
        <taxon>Hypocreomycetidae</taxon>
        <taxon>Glomerellales</taxon>
        <taxon>Glomerellaceae</taxon>
        <taxon>Colletotrichum</taxon>
        <taxon>Colletotrichum gloeosporioides species complex</taxon>
    </lineage>
</organism>
<reference evidence="2" key="1">
    <citation type="submission" date="2023-01" db="EMBL/GenBank/DDBJ databases">
        <title>Colletotrichum chrysophilum M932 genome sequence.</title>
        <authorList>
            <person name="Baroncelli R."/>
        </authorList>
    </citation>
    <scope>NUCLEOTIDE SEQUENCE</scope>
    <source>
        <strain evidence="2">M932</strain>
    </source>
</reference>
<dbReference type="AlphaFoldDB" id="A0AAD9AAM8"/>
<keyword evidence="3" id="KW-1185">Reference proteome</keyword>
<evidence type="ECO:0000256" key="1">
    <source>
        <dbReference type="SAM" id="SignalP"/>
    </source>
</evidence>
<evidence type="ECO:0008006" key="4">
    <source>
        <dbReference type="Google" id="ProtNLM"/>
    </source>
</evidence>
<feature type="signal peptide" evidence="1">
    <location>
        <begin position="1"/>
        <end position="31"/>
    </location>
</feature>
<comment type="caution">
    <text evidence="2">The sequence shown here is derived from an EMBL/GenBank/DDBJ whole genome shotgun (WGS) entry which is preliminary data.</text>
</comment>
<feature type="chain" id="PRO_5041990862" description="Secreted protein" evidence="1">
    <location>
        <begin position="32"/>
        <end position="81"/>
    </location>
</feature>